<dbReference type="Proteomes" id="UP001258207">
    <property type="component" value="Chromosome"/>
</dbReference>
<name>A0AAJ6M214_9PSED</name>
<dbReference type="EMBL" id="CP134081">
    <property type="protein sequence ID" value="WNC11139.1"/>
    <property type="molecule type" value="Genomic_DNA"/>
</dbReference>
<evidence type="ECO:0000313" key="1">
    <source>
        <dbReference type="EMBL" id="WNC11139.1"/>
    </source>
</evidence>
<protein>
    <submittedName>
        <fullName evidence="1">Uncharacterized protein</fullName>
    </submittedName>
</protein>
<gene>
    <name evidence="1" type="ORF">RI108_06920</name>
</gene>
<accession>A0AAJ6M214</accession>
<organism evidence="1 2">
    <name type="scientific">Pseudomonas coleopterorum</name>
    <dbReference type="NCBI Taxonomy" id="1605838"/>
    <lineage>
        <taxon>Bacteria</taxon>
        <taxon>Pseudomonadati</taxon>
        <taxon>Pseudomonadota</taxon>
        <taxon>Gammaproteobacteria</taxon>
        <taxon>Pseudomonadales</taxon>
        <taxon>Pseudomonadaceae</taxon>
        <taxon>Pseudomonas</taxon>
    </lineage>
</organism>
<dbReference type="RefSeq" id="WP_122743643.1">
    <property type="nucleotide sequence ID" value="NZ_CP134081.1"/>
</dbReference>
<proteinExistence type="predicted"/>
<dbReference type="AlphaFoldDB" id="A0AAJ6M214"/>
<reference evidence="1" key="1">
    <citation type="submission" date="2023-09" db="EMBL/GenBank/DDBJ databases">
        <title>First report of Pseudomonas coleopterorum DJ13 causing leaf spot on Rhododendron pulchrum Sweet in China.</title>
        <authorList>
            <person name="Zhang Y."/>
        </authorList>
    </citation>
    <scope>NUCLEOTIDE SEQUENCE</scope>
    <source>
        <strain evidence="1">DJ13</strain>
    </source>
</reference>
<sequence length="243" mass="27356">MKDKQGREFYSGDEDLTHLELYIKYRASKSVTWSLLVAIEQLGTLVHVQLKDSAIKQLEKFIETNPAELPEIDQLLNELGYLKAETPKKNTKQNAIRDEILRGIWHLSYAIYFNELDSDKAHQALQHFWYHAGLVEGMEYSTSGPMTTVKLSRASKGGKTKSDKYTARIEAIASLLEEESPPAGWSSEAQAASMIAEVVVSRKISKSLNLSSSAMKCYDQLSEMINSNEKLRNIVNPGKTLKQ</sequence>
<evidence type="ECO:0000313" key="2">
    <source>
        <dbReference type="Proteomes" id="UP001258207"/>
    </source>
</evidence>